<keyword evidence="2" id="KW-1133">Transmembrane helix</keyword>
<feature type="chain" id="PRO_5045520681" description="Transmembrane protein" evidence="3">
    <location>
        <begin position="23"/>
        <end position="211"/>
    </location>
</feature>
<keyword evidence="3" id="KW-0732">Signal</keyword>
<keyword evidence="5" id="KW-1185">Reference proteome</keyword>
<gene>
    <name evidence="4" type="ORF">M0813_04210</name>
</gene>
<feature type="compositionally biased region" description="Basic residues" evidence="1">
    <location>
        <begin position="119"/>
        <end position="134"/>
    </location>
</feature>
<keyword evidence="2" id="KW-0812">Transmembrane</keyword>
<feature type="signal peptide" evidence="3">
    <location>
        <begin position="1"/>
        <end position="22"/>
    </location>
</feature>
<evidence type="ECO:0000313" key="5">
    <source>
        <dbReference type="Proteomes" id="UP001150062"/>
    </source>
</evidence>
<dbReference type="Proteomes" id="UP001150062">
    <property type="component" value="Unassembled WGS sequence"/>
</dbReference>
<accession>A0ABQ8XM08</accession>
<organism evidence="4 5">
    <name type="scientific">Anaeramoeba flamelloides</name>
    <dbReference type="NCBI Taxonomy" id="1746091"/>
    <lineage>
        <taxon>Eukaryota</taxon>
        <taxon>Metamonada</taxon>
        <taxon>Anaeramoebidae</taxon>
        <taxon>Anaeramoeba</taxon>
    </lineage>
</organism>
<evidence type="ECO:0000256" key="3">
    <source>
        <dbReference type="SAM" id="SignalP"/>
    </source>
</evidence>
<evidence type="ECO:0008006" key="6">
    <source>
        <dbReference type="Google" id="ProtNLM"/>
    </source>
</evidence>
<feature type="transmembrane region" description="Helical" evidence="2">
    <location>
        <begin position="180"/>
        <end position="202"/>
    </location>
</feature>
<sequence length="211" mass="25080">MITTLKSFIFRTMLTIFQIVNPLLINSQMDSDYLHYETESNYFDQEQFHEQQQQQLQQKINEQNTIKIFLFCGIAFSIAIEFQIKEVVRMIFSSFFSKNDSGFTRDKIYHQARSPVSSHTRKFFSPHSQQKRTPRSPTIRHSPKGSYVVTTPYTNRILSYRRKMSKGVTEKKRQIIWSRVIIIVCILFLLVGSIIYLVYPFILKFINKFIH</sequence>
<dbReference type="EMBL" id="JAOAOG010000279">
    <property type="protein sequence ID" value="KAJ6233340.1"/>
    <property type="molecule type" value="Genomic_DNA"/>
</dbReference>
<keyword evidence="2" id="KW-0472">Membrane</keyword>
<evidence type="ECO:0000313" key="4">
    <source>
        <dbReference type="EMBL" id="KAJ6233340.1"/>
    </source>
</evidence>
<feature type="region of interest" description="Disordered" evidence="1">
    <location>
        <begin position="117"/>
        <end position="145"/>
    </location>
</feature>
<comment type="caution">
    <text evidence="4">The sequence shown here is derived from an EMBL/GenBank/DDBJ whole genome shotgun (WGS) entry which is preliminary data.</text>
</comment>
<name>A0ABQ8XM08_9EUKA</name>
<proteinExistence type="predicted"/>
<evidence type="ECO:0000256" key="1">
    <source>
        <dbReference type="SAM" id="MobiDB-lite"/>
    </source>
</evidence>
<reference evidence="4" key="1">
    <citation type="submission" date="2022-08" db="EMBL/GenBank/DDBJ databases">
        <title>Novel sulfate-reducing endosymbionts in the free-living metamonad Anaeramoeba.</title>
        <authorList>
            <person name="Jerlstrom-Hultqvist J."/>
            <person name="Cepicka I."/>
            <person name="Gallot-Lavallee L."/>
            <person name="Salas-Leiva D."/>
            <person name="Curtis B.A."/>
            <person name="Zahonova K."/>
            <person name="Pipaliya S."/>
            <person name="Dacks J."/>
            <person name="Roger A.J."/>
        </authorList>
    </citation>
    <scope>NUCLEOTIDE SEQUENCE</scope>
    <source>
        <strain evidence="4">Schooner1</strain>
    </source>
</reference>
<protein>
    <recommendedName>
        <fullName evidence="6">Transmembrane protein</fullName>
    </recommendedName>
</protein>
<evidence type="ECO:0000256" key="2">
    <source>
        <dbReference type="SAM" id="Phobius"/>
    </source>
</evidence>